<feature type="domain" description="Protein kinase" evidence="24">
    <location>
        <begin position="708"/>
        <end position="984"/>
    </location>
</feature>
<dbReference type="Gene3D" id="3.30.200.20">
    <property type="entry name" value="Phosphorylase Kinase, domain 1"/>
    <property type="match status" value="1"/>
</dbReference>
<dbReference type="Pfam" id="PF00560">
    <property type="entry name" value="LRR_1"/>
    <property type="match status" value="3"/>
</dbReference>
<evidence type="ECO:0000256" key="16">
    <source>
        <dbReference type="ARBA" id="ARBA00022989"/>
    </source>
</evidence>
<evidence type="ECO:0000256" key="14">
    <source>
        <dbReference type="ARBA" id="ARBA00022777"/>
    </source>
</evidence>
<dbReference type="FunFam" id="1.10.510.10:FF:000358">
    <property type="entry name" value="Putative leucine-rich repeat receptor-like serine/threonine-protein kinase"/>
    <property type="match status" value="1"/>
</dbReference>
<evidence type="ECO:0000256" key="22">
    <source>
        <dbReference type="PROSITE-ProRule" id="PRU10141"/>
    </source>
</evidence>
<dbReference type="SMART" id="SM00220">
    <property type="entry name" value="S_TKc"/>
    <property type="match status" value="1"/>
</dbReference>
<dbReference type="SMART" id="SM00369">
    <property type="entry name" value="LRR_TYP"/>
    <property type="match status" value="7"/>
</dbReference>
<comment type="catalytic activity">
    <reaction evidence="20">
        <text>L-threonyl-[protein] + ATP = O-phospho-L-threonyl-[protein] + ADP + H(+)</text>
        <dbReference type="Rhea" id="RHEA:46608"/>
        <dbReference type="Rhea" id="RHEA-COMP:11060"/>
        <dbReference type="Rhea" id="RHEA-COMP:11605"/>
        <dbReference type="ChEBI" id="CHEBI:15378"/>
        <dbReference type="ChEBI" id="CHEBI:30013"/>
        <dbReference type="ChEBI" id="CHEBI:30616"/>
        <dbReference type="ChEBI" id="CHEBI:61977"/>
        <dbReference type="ChEBI" id="CHEBI:456216"/>
        <dbReference type="EC" id="2.7.11.1"/>
    </reaction>
</comment>
<dbReference type="Gene3D" id="1.10.510.10">
    <property type="entry name" value="Transferase(Phosphotransferase) domain 1"/>
    <property type="match status" value="1"/>
</dbReference>
<dbReference type="InterPro" id="IPR008271">
    <property type="entry name" value="Ser/Thr_kinase_AS"/>
</dbReference>
<keyword evidence="5" id="KW-1003">Cell membrane</keyword>
<dbReference type="InterPro" id="IPR013210">
    <property type="entry name" value="LRR_N_plant-typ"/>
</dbReference>
<name>A0A058ZVZ5_EUCGR</name>
<keyword evidence="10 23" id="KW-0812">Transmembrane</keyword>
<evidence type="ECO:0000256" key="3">
    <source>
        <dbReference type="ARBA" id="ARBA00008684"/>
    </source>
</evidence>
<evidence type="ECO:0000256" key="7">
    <source>
        <dbReference type="ARBA" id="ARBA00022553"/>
    </source>
</evidence>
<dbReference type="InterPro" id="IPR003591">
    <property type="entry name" value="Leu-rich_rpt_typical-subtyp"/>
</dbReference>
<dbReference type="EMBL" id="MU848261">
    <property type="protein sequence ID" value="KAK2633255.1"/>
    <property type="molecule type" value="Genomic_DNA"/>
</dbReference>
<keyword evidence="6" id="KW-0723">Serine/threonine-protein kinase</keyword>
<protein>
    <recommendedName>
        <fullName evidence="4">non-specific serine/threonine protein kinase</fullName>
        <ecNumber evidence="4">2.7.11.1</ecNumber>
    </recommendedName>
</protein>
<comment type="similarity">
    <text evidence="3">Belongs to the protein kinase superfamily. Ser/Thr protein kinase family.</text>
</comment>
<keyword evidence="17 23" id="KW-0472">Membrane</keyword>
<dbReference type="InterPro" id="IPR001611">
    <property type="entry name" value="Leu-rich_rpt"/>
</dbReference>
<evidence type="ECO:0000256" key="17">
    <source>
        <dbReference type="ARBA" id="ARBA00023136"/>
    </source>
</evidence>
<evidence type="ECO:0000256" key="20">
    <source>
        <dbReference type="ARBA" id="ARBA00047899"/>
    </source>
</evidence>
<evidence type="ECO:0000256" key="10">
    <source>
        <dbReference type="ARBA" id="ARBA00022692"/>
    </source>
</evidence>
<keyword evidence="14" id="KW-0418">Kinase</keyword>
<evidence type="ECO:0000313" key="27">
    <source>
        <dbReference type="Proteomes" id="UP000030711"/>
    </source>
</evidence>
<dbReference type="eggNOG" id="ENOG502QPYS">
    <property type="taxonomic scope" value="Eukaryota"/>
</dbReference>
<comment type="catalytic activity">
    <reaction evidence="21">
        <text>L-seryl-[protein] + ATP = O-phospho-L-seryl-[protein] + ADP + H(+)</text>
        <dbReference type="Rhea" id="RHEA:17989"/>
        <dbReference type="Rhea" id="RHEA-COMP:9863"/>
        <dbReference type="Rhea" id="RHEA-COMP:11604"/>
        <dbReference type="ChEBI" id="CHEBI:15378"/>
        <dbReference type="ChEBI" id="CHEBI:29999"/>
        <dbReference type="ChEBI" id="CHEBI:30616"/>
        <dbReference type="ChEBI" id="CHEBI:83421"/>
        <dbReference type="ChEBI" id="CHEBI:456216"/>
        <dbReference type="EC" id="2.7.11.1"/>
    </reaction>
</comment>
<dbReference type="InterPro" id="IPR011009">
    <property type="entry name" value="Kinase-like_dom_sf"/>
</dbReference>
<keyword evidence="16 23" id="KW-1133">Transmembrane helix</keyword>
<evidence type="ECO:0000256" key="4">
    <source>
        <dbReference type="ARBA" id="ARBA00012513"/>
    </source>
</evidence>
<keyword evidence="13 22" id="KW-0547">Nucleotide-binding</keyword>
<evidence type="ECO:0000256" key="15">
    <source>
        <dbReference type="ARBA" id="ARBA00022840"/>
    </source>
</evidence>
<reference evidence="25" key="3">
    <citation type="submission" date="2023-04" db="EMBL/GenBank/DDBJ databases">
        <title>WGS assembly of Eucalyptus grandis.</title>
        <authorList>
            <person name="Myburg A."/>
            <person name="Grattapaglia D."/>
            <person name="Tuskan G."/>
            <person name="Hellsten U."/>
            <person name="Hayes R."/>
            <person name="Grimwood J."/>
            <person name="Jenkins J."/>
            <person name="Lindquist E."/>
            <person name="Tice H."/>
            <person name="Bauer D."/>
            <person name="Goodstein D."/>
            <person name="Dubchak I."/>
            <person name="Poliakov A."/>
            <person name="Mizrachi E."/>
            <person name="Kullan A."/>
            <person name="Hussey S."/>
            <person name="Pinard D."/>
            <person name="Van D."/>
            <person name="Singh P."/>
            <person name="Van J."/>
            <person name="Silva-Junior O."/>
            <person name="Togawa R."/>
            <person name="Pappas M."/>
            <person name="Faria D."/>
            <person name="Sansaloni C."/>
            <person name="Petroli C."/>
            <person name="Yang X."/>
            <person name="Ranjan P."/>
            <person name="Tschaplinski T."/>
            <person name="Ye C."/>
            <person name="Li T."/>
            <person name="Sterck L."/>
            <person name="Vanneste K."/>
            <person name="Murat F."/>
            <person name="Soler M."/>
            <person name="Clemente H."/>
            <person name="Saidi N."/>
            <person name="Cassan-Wang H."/>
            <person name="Dunand C."/>
            <person name="Hefer C."/>
            <person name="Bornberg-Bauer E."/>
            <person name="Kersting A."/>
            <person name="Vining K."/>
            <person name="Amarasinghe V."/>
            <person name="Ranik M."/>
            <person name="Naithani S."/>
            <person name="Elser J."/>
            <person name="Boyd A."/>
            <person name="Liston A."/>
            <person name="Spatafora J."/>
            <person name="Dharmwardhana P."/>
            <person name="Raja R."/>
            <person name="Sullivan C."/>
            <person name="Romanel E."/>
            <person name="Alves-Ferreira M."/>
            <person name="Kulheim C."/>
            <person name="Foley W."/>
            <person name="Carocha V."/>
            <person name="Paiva J."/>
            <person name="Kudrna D."/>
            <person name="Brommonschenkel S."/>
            <person name="Pasquali G."/>
            <person name="Byrne M."/>
            <person name="Rigault P."/>
            <person name="Tibbits J."/>
            <person name="Spokevicius A."/>
            <person name="Jones R."/>
            <person name="Steane D."/>
            <person name="Vaillancourt R."/>
            <person name="Potts B."/>
            <person name="Joubert F."/>
            <person name="Barry K."/>
            <person name="Pappas G."/>
            <person name="Strauss S."/>
            <person name="Jaiswal P."/>
            <person name="Grima-Pettenati J."/>
            <person name="Salse J."/>
            <person name="Van D."/>
            <person name="Rokhsar D."/>
            <person name="Schmutz J."/>
        </authorList>
    </citation>
    <scope>NUCLEOTIDE SEQUENCE</scope>
    <source>
        <tissue evidence="25">Leaf extractions</tissue>
    </source>
</reference>
<keyword evidence="9" id="KW-0808">Transferase</keyword>
<dbReference type="GO" id="GO:0005886">
    <property type="term" value="C:plasma membrane"/>
    <property type="evidence" value="ECO:0007669"/>
    <property type="project" value="UniProtKB-SubCell"/>
</dbReference>
<evidence type="ECO:0000256" key="12">
    <source>
        <dbReference type="ARBA" id="ARBA00022737"/>
    </source>
</evidence>
<reference evidence="25" key="2">
    <citation type="journal article" date="2014" name="Nature">
        <title>The genome of Eucalyptus grandis.</title>
        <authorList>
            <person name="Myburg A.A."/>
            <person name="Grattapaglia D."/>
            <person name="Tuskan G.A."/>
            <person name="Hellsten U."/>
            <person name="Hayes R.D."/>
            <person name="Grimwood J."/>
            <person name="Jenkins J."/>
            <person name="Lindquist E."/>
            <person name="Tice H."/>
            <person name="Bauer D."/>
            <person name="Goodstein D.M."/>
            <person name="Dubchak I."/>
            <person name="Poliakov A."/>
            <person name="Mizrachi E."/>
            <person name="Kullan A.R."/>
            <person name="Hussey S.G."/>
            <person name="Pinard D."/>
            <person name="van der Merwe K."/>
            <person name="Singh P."/>
            <person name="van Jaarsveld I."/>
            <person name="Silva-Junior O.B."/>
            <person name="Togawa R.C."/>
            <person name="Pappas M.R."/>
            <person name="Faria D.A."/>
            <person name="Sansaloni C.P."/>
            <person name="Petroli C.D."/>
            <person name="Yang X."/>
            <person name="Ranjan P."/>
            <person name="Tschaplinski T.J."/>
            <person name="Ye C.Y."/>
            <person name="Li T."/>
            <person name="Sterck L."/>
            <person name="Vanneste K."/>
            <person name="Murat F."/>
            <person name="Soler M."/>
            <person name="Clemente H.S."/>
            <person name="Saidi N."/>
            <person name="Cassan-Wang H."/>
            <person name="Dunand C."/>
            <person name="Hefer C.A."/>
            <person name="Bornberg-Bauer E."/>
            <person name="Kersting A.R."/>
            <person name="Vining K."/>
            <person name="Amarasinghe V."/>
            <person name="Ranik M."/>
            <person name="Naithani S."/>
            <person name="Elser J."/>
            <person name="Boyd A.E."/>
            <person name="Liston A."/>
            <person name="Spatafora J.W."/>
            <person name="Dharmwardhana P."/>
            <person name="Raja R."/>
            <person name="Sullivan C."/>
            <person name="Romanel E."/>
            <person name="Alves-Ferreira M."/>
            <person name="Kulheim C."/>
            <person name="Foley W."/>
            <person name="Carocha V."/>
            <person name="Paiva J."/>
            <person name="Kudrna D."/>
            <person name="Brommonschenkel S.H."/>
            <person name="Pasquali G."/>
            <person name="Byrne M."/>
            <person name="Rigault P."/>
            <person name="Tibbits J."/>
            <person name="Spokevicius A."/>
            <person name="Jones R.C."/>
            <person name="Steane D.A."/>
            <person name="Vaillancourt R.E."/>
            <person name="Potts B.M."/>
            <person name="Joubert F."/>
            <person name="Barry K."/>
            <person name="Pappas G.J."/>
            <person name="Strauss S.H."/>
            <person name="Jaiswal P."/>
            <person name="Grima-Pettenati J."/>
            <person name="Salse J."/>
            <person name="Van de Peer Y."/>
            <person name="Rokhsar D.S."/>
            <person name="Schmutz J."/>
        </authorList>
    </citation>
    <scope>NUCLEOTIDE SEQUENCE</scope>
    <source>
        <tissue evidence="25">Leaf extractions</tissue>
    </source>
</reference>
<evidence type="ECO:0000256" key="19">
    <source>
        <dbReference type="ARBA" id="ARBA00023180"/>
    </source>
</evidence>
<dbReference type="FunFam" id="3.30.200.20:FF:000432">
    <property type="entry name" value="LRR receptor-like serine/threonine-protein kinase EFR"/>
    <property type="match status" value="1"/>
</dbReference>
<dbReference type="AlphaFoldDB" id="A0A058ZVZ5"/>
<keyword evidence="8" id="KW-0433">Leucine-rich repeat</keyword>
<dbReference type="PANTHER" id="PTHR27008:SF610">
    <property type="entry name" value="SERINE-THREONINE_TYROSINE-PROTEIN KINASE CATALYTIC DOMAIN-CONTAINING PROTEIN"/>
    <property type="match status" value="1"/>
</dbReference>
<dbReference type="PANTHER" id="PTHR27008">
    <property type="entry name" value="OS04G0122200 PROTEIN"/>
    <property type="match status" value="1"/>
</dbReference>
<proteinExistence type="inferred from homology"/>
<evidence type="ECO:0000313" key="25">
    <source>
        <dbReference type="EMBL" id="KAK2633255.1"/>
    </source>
</evidence>
<dbReference type="SUPFAM" id="SSF56112">
    <property type="entry name" value="Protein kinase-like (PK-like)"/>
    <property type="match status" value="1"/>
</dbReference>
<dbReference type="GO" id="GO:0004674">
    <property type="term" value="F:protein serine/threonine kinase activity"/>
    <property type="evidence" value="ECO:0007669"/>
    <property type="project" value="UniProtKB-KW"/>
</dbReference>
<sequence>MDLAYRNQLFPMSFSCLTTILLLLGSILALVKDGRDEIDRLALLEFKARIADPRGVLSSWNDSSHFCDWDGVTCGRKHRRVTILDLGSKNLFGVVPPHIGNLSFLRGVNLENNSFHAIIPPHFGRLLRLQELFLNNNSFSGEIPSNLSYCSNLLTLDLGFNMLKGNLPTELGSLSKLQALLLQFNSLMGNIPPSIGNLSSLQKFATTQNNFSGTIPETLGQLRNLKILYLFMNNFFDTIPISIFNISALTHLDVAYNQLEGGLPSDLGFTLPNIERIGMEYNHLTGPIPESISNASNLDKIQFSENNFTGKVPSFSKIRGLYWININLNNLGGEQSTDLDFLCSLTNSTKLEFLSIDANAFRGLIPDCISNLSTTLSTFDLGNNYIYGTLPSGIGSLINLERLHMQNNYISGNIPSEIGNLNKLKLLDLGHNELSGQIPESFVNLRMLIKLYLDVNNFWGSIPSSLKNCQNLLLLNLSTNNLNGYIPLEIMGLSSLSISLDLSRNNLTGSLPEEVGKLQNLGELHLDGNRLSQQIPSSIGSCISMERLYVQDNFFEGPLPSTMSSMRGLQVLNVSNNQLSGQIPKFLESLNLTNLSLSYNDFKGALPTKGVFRSVISTSVVGNKKLCGGLPDFQLPKCYYKESKRTRISRIAKTLISIVSALVGVACILSLLYFFQFGHNKNASASSSSEDGFLHVSYHSLLKATGGFSSTNLLGVGNFGSVYKGLLDQTQLVVAIKILDCTCDGVSKSFIAECEVLRRIRHRNLVKVLTACSGFDFNGNDFKALVYEFMSNGSLDEWLHPTASQYTERSKLTLLERVNISIDVACALDYLHHHCEMPIVHCDLKPSNILLDDEKTGHLGDFGLARFLPEAMHKLLANQSSSVKVKGSFGYIAPEYGMGSVVSTQGDVYSFGVLILEMFTGKRPTDDIFENGLDLHHFAKATLTDRVEKAIDPVLLQEIEELNKRQRVTLEGKNKSWSNIQDCLASIIKIGVACSSESSRERIDIGDALTKLQGIRKKLLNFIVIA</sequence>
<evidence type="ECO:0000313" key="26">
    <source>
        <dbReference type="EMBL" id="KCW45943.1"/>
    </source>
</evidence>
<dbReference type="SUPFAM" id="SSF52058">
    <property type="entry name" value="L domain-like"/>
    <property type="match status" value="2"/>
</dbReference>
<evidence type="ECO:0000256" key="5">
    <source>
        <dbReference type="ARBA" id="ARBA00022475"/>
    </source>
</evidence>
<evidence type="ECO:0000256" key="8">
    <source>
        <dbReference type="ARBA" id="ARBA00022614"/>
    </source>
</evidence>
<dbReference type="FunFam" id="3.80.10.10:FF:000095">
    <property type="entry name" value="LRR receptor-like serine/threonine-protein kinase GSO1"/>
    <property type="match status" value="1"/>
</dbReference>
<keyword evidence="12" id="KW-0677">Repeat</keyword>
<dbReference type="PROSITE" id="PS50011">
    <property type="entry name" value="PROTEIN_KINASE_DOM"/>
    <property type="match status" value="1"/>
</dbReference>
<accession>A0A058ZVZ5</accession>
<keyword evidence="15 22" id="KW-0067">ATP-binding</keyword>
<evidence type="ECO:0000256" key="2">
    <source>
        <dbReference type="ARBA" id="ARBA00004479"/>
    </source>
</evidence>
<dbReference type="Gramene" id="KCW45943">
    <property type="protein sequence ID" value="KCW45943"/>
    <property type="gene ID" value="EUGRSUZ_L00221"/>
</dbReference>
<dbReference type="PROSITE" id="PS00108">
    <property type="entry name" value="PROTEIN_KINASE_ST"/>
    <property type="match status" value="1"/>
</dbReference>
<reference evidence="25" key="4">
    <citation type="submission" date="2023-07" db="EMBL/GenBank/DDBJ databases">
        <authorList>
            <person name="Myburg A.A."/>
            <person name="Grattapaglia D."/>
            <person name="Tuskan G.A."/>
            <person name="Hellsten U."/>
            <person name="Hayes R.D."/>
            <person name="Grimwood J."/>
            <person name="Jenkins J."/>
            <person name="Lindquist E."/>
            <person name="Tice H."/>
            <person name="Bauer D."/>
            <person name="Goodstein D.M."/>
            <person name="Dubchak I."/>
            <person name="Poliakov A."/>
            <person name="Mizrachi E."/>
            <person name="Kullan A.R."/>
            <person name="Hussey S.G."/>
            <person name="Pinard D."/>
            <person name="Van D.M."/>
            <person name="Singh P."/>
            <person name="Van J.I."/>
            <person name="Silva-Junior O.B."/>
            <person name="Togawa R.C."/>
            <person name="Pappas M.R."/>
            <person name="Faria D.A."/>
            <person name="Sansaloni C.P."/>
            <person name="Petroli C.D."/>
            <person name="Yang X."/>
            <person name="Ranjan P."/>
            <person name="Tschaplinski T.J."/>
            <person name="Ye C.Y."/>
            <person name="Li T."/>
            <person name="Sterck L."/>
            <person name="Vanneste K."/>
            <person name="Murat F."/>
            <person name="Soler M."/>
            <person name="Clemente H.S."/>
            <person name="Saidi N."/>
            <person name="Cassan-Wang H."/>
            <person name="Dunand C."/>
            <person name="Hefer C.A."/>
            <person name="Bornberg-Bauer E."/>
            <person name="Kersting A.R."/>
            <person name="Vining K."/>
            <person name="Amarasinghe V."/>
            <person name="Ranik M."/>
            <person name="Naithani S."/>
            <person name="Elser J."/>
            <person name="Boyd A.E."/>
            <person name="Liston A."/>
            <person name="Spatafora J.W."/>
            <person name="Dharmwardhana P."/>
            <person name="Raja R."/>
            <person name="Sullivan C."/>
            <person name="Romanel E."/>
            <person name="Alves-Ferreira M."/>
            <person name="Kulheim C."/>
            <person name="Foley W."/>
            <person name="Carocha V."/>
            <person name="Paiva J."/>
            <person name="Kudrna D."/>
            <person name="Brommonschenkel S.H."/>
            <person name="Pasquali G."/>
            <person name="Byrne M."/>
            <person name="Rigault P."/>
            <person name="Tibbits J."/>
            <person name="Spokevicius A."/>
            <person name="Jones R.C."/>
            <person name="Steane D.A."/>
            <person name="Vaillancourt R.E."/>
            <person name="Potts B.M."/>
            <person name="Joubert F."/>
            <person name="Barry K."/>
            <person name="Pappas G.J."/>
            <person name="Strauss S.H."/>
            <person name="Jaiswal P."/>
            <person name="Grima-Pettenati J."/>
            <person name="Salse J."/>
            <person name="Van D.P."/>
            <person name="Rokhsar D.S."/>
            <person name="Schmutz J."/>
        </authorList>
    </citation>
    <scope>NUCLEOTIDE SEQUENCE</scope>
    <source>
        <tissue evidence="25">Leaf extractions</tissue>
    </source>
</reference>
<organism evidence="26">
    <name type="scientific">Eucalyptus grandis</name>
    <name type="common">Flooded gum</name>
    <dbReference type="NCBI Taxonomy" id="71139"/>
    <lineage>
        <taxon>Eukaryota</taxon>
        <taxon>Viridiplantae</taxon>
        <taxon>Streptophyta</taxon>
        <taxon>Embryophyta</taxon>
        <taxon>Tracheophyta</taxon>
        <taxon>Spermatophyta</taxon>
        <taxon>Magnoliopsida</taxon>
        <taxon>eudicotyledons</taxon>
        <taxon>Gunneridae</taxon>
        <taxon>Pentapetalae</taxon>
        <taxon>rosids</taxon>
        <taxon>malvids</taxon>
        <taxon>Myrtales</taxon>
        <taxon>Myrtaceae</taxon>
        <taxon>Myrtoideae</taxon>
        <taxon>Eucalypteae</taxon>
        <taxon>Eucalyptus</taxon>
    </lineage>
</organism>
<evidence type="ECO:0000256" key="21">
    <source>
        <dbReference type="ARBA" id="ARBA00048679"/>
    </source>
</evidence>
<evidence type="ECO:0000256" key="23">
    <source>
        <dbReference type="SAM" id="Phobius"/>
    </source>
</evidence>
<keyword evidence="11" id="KW-0732">Signal</keyword>
<evidence type="ECO:0000259" key="24">
    <source>
        <dbReference type="PROSITE" id="PS50011"/>
    </source>
</evidence>
<keyword evidence="18" id="KW-0675">Receptor</keyword>
<dbReference type="Proteomes" id="UP000030711">
    <property type="component" value="Unassembled WGS sequence"/>
</dbReference>
<evidence type="ECO:0000256" key="1">
    <source>
        <dbReference type="ARBA" id="ARBA00004162"/>
    </source>
</evidence>
<dbReference type="EC" id="2.7.11.1" evidence="4"/>
<keyword evidence="27" id="KW-1185">Reference proteome</keyword>
<reference evidence="26" key="1">
    <citation type="submission" date="2013-07" db="EMBL/GenBank/DDBJ databases">
        <title>The genome of Eucalyptus grandis.</title>
        <authorList>
            <person name="Schmutz J."/>
            <person name="Hayes R."/>
            <person name="Myburg A."/>
            <person name="Tuskan G."/>
            <person name="Grattapaglia D."/>
            <person name="Rokhsar D.S."/>
        </authorList>
    </citation>
    <scope>NUCLEOTIDE SEQUENCE</scope>
    <source>
        <tissue evidence="26">Leaf extractions</tissue>
    </source>
</reference>
<dbReference type="OMA" id="LYWININ"/>
<dbReference type="Pfam" id="PF13855">
    <property type="entry name" value="LRR_8"/>
    <property type="match status" value="1"/>
</dbReference>
<dbReference type="PROSITE" id="PS00107">
    <property type="entry name" value="PROTEIN_KINASE_ATP"/>
    <property type="match status" value="1"/>
</dbReference>
<feature type="transmembrane region" description="Helical" evidence="23">
    <location>
        <begin position="654"/>
        <end position="675"/>
    </location>
</feature>
<evidence type="ECO:0000256" key="11">
    <source>
        <dbReference type="ARBA" id="ARBA00022729"/>
    </source>
</evidence>
<dbReference type="Pfam" id="PF08263">
    <property type="entry name" value="LRRNT_2"/>
    <property type="match status" value="1"/>
</dbReference>
<dbReference type="InterPro" id="IPR017441">
    <property type="entry name" value="Protein_kinase_ATP_BS"/>
</dbReference>
<dbReference type="Gene3D" id="3.80.10.10">
    <property type="entry name" value="Ribonuclease Inhibitor"/>
    <property type="match status" value="4"/>
</dbReference>
<evidence type="ECO:0000256" key="9">
    <source>
        <dbReference type="ARBA" id="ARBA00022679"/>
    </source>
</evidence>
<dbReference type="InterPro" id="IPR001245">
    <property type="entry name" value="Ser-Thr/Tyr_kinase_cat_dom"/>
</dbReference>
<feature type="binding site" evidence="22">
    <location>
        <position position="737"/>
    </location>
    <ligand>
        <name>ATP</name>
        <dbReference type="ChEBI" id="CHEBI:30616"/>
    </ligand>
</feature>
<dbReference type="InterPro" id="IPR055414">
    <property type="entry name" value="LRR_R13L4/SHOC2-like"/>
</dbReference>
<dbReference type="EMBL" id="KK198767">
    <property type="protein sequence ID" value="KCW45943.1"/>
    <property type="molecule type" value="Genomic_DNA"/>
</dbReference>
<dbReference type="InterPro" id="IPR032675">
    <property type="entry name" value="LRR_dom_sf"/>
</dbReference>
<dbReference type="InParanoid" id="A0A058ZVZ5"/>
<evidence type="ECO:0000256" key="13">
    <source>
        <dbReference type="ARBA" id="ARBA00022741"/>
    </source>
</evidence>
<evidence type="ECO:0000256" key="18">
    <source>
        <dbReference type="ARBA" id="ARBA00023170"/>
    </source>
</evidence>
<dbReference type="FunFam" id="3.80.10.10:FF:000288">
    <property type="entry name" value="LRR receptor-like serine/threonine-protein kinase EFR"/>
    <property type="match status" value="1"/>
</dbReference>
<dbReference type="InterPro" id="IPR051809">
    <property type="entry name" value="Plant_receptor-like_S/T_kinase"/>
</dbReference>
<dbReference type="Pfam" id="PF07714">
    <property type="entry name" value="PK_Tyr_Ser-Thr"/>
    <property type="match status" value="1"/>
</dbReference>
<dbReference type="InterPro" id="IPR000719">
    <property type="entry name" value="Prot_kinase_dom"/>
</dbReference>
<evidence type="ECO:0000256" key="6">
    <source>
        <dbReference type="ARBA" id="ARBA00022527"/>
    </source>
</evidence>
<keyword evidence="7" id="KW-0597">Phosphoprotein</keyword>
<dbReference type="GO" id="GO:0005524">
    <property type="term" value="F:ATP binding"/>
    <property type="evidence" value="ECO:0007669"/>
    <property type="project" value="UniProtKB-UniRule"/>
</dbReference>
<feature type="transmembrane region" description="Helical" evidence="23">
    <location>
        <begin position="12"/>
        <end position="31"/>
    </location>
</feature>
<comment type="subcellular location">
    <subcellularLocation>
        <location evidence="1">Cell membrane</location>
        <topology evidence="1">Single-pass membrane protein</topology>
    </subcellularLocation>
    <subcellularLocation>
        <location evidence="2">Membrane</location>
        <topology evidence="2">Single-pass type I membrane protein</topology>
    </subcellularLocation>
</comment>
<dbReference type="Pfam" id="PF23598">
    <property type="entry name" value="LRR_14"/>
    <property type="match status" value="1"/>
</dbReference>
<gene>
    <name evidence="26" type="ORF">EUGRSUZ_L00221</name>
</gene>
<keyword evidence="19" id="KW-0325">Glycoprotein</keyword>